<keyword evidence="2" id="KW-0472">Membrane</keyword>
<proteinExistence type="predicted"/>
<feature type="compositionally biased region" description="Basic and acidic residues" evidence="1">
    <location>
        <begin position="15"/>
        <end position="38"/>
    </location>
</feature>
<sequence length="240" mass="25750">MKEPKPLTPSLARLVRSERHAEGPPRGAEERAWERLERSIGGGGFDDGERGGGEDRLSGAMLRPRRRTRVGRIAAVLGIFALGLVAGALGMRLFFGAKNDAPPATQIVYVDRAAPPAPTSSPSASVALEIPDERAPQTPSASSTATLPSSRQLAGERPLLDVARAALNRGEGEEALRATDRHKSRFPAGLLAEEREALSVQALLMLQRTDDAKRRATRFEQRYPRSVLLPAIRAAVASAP</sequence>
<organism evidence="3 4">
    <name type="scientific">Pendulispora rubella</name>
    <dbReference type="NCBI Taxonomy" id="2741070"/>
    <lineage>
        <taxon>Bacteria</taxon>
        <taxon>Pseudomonadati</taxon>
        <taxon>Myxococcota</taxon>
        <taxon>Myxococcia</taxon>
        <taxon>Myxococcales</taxon>
        <taxon>Sorangiineae</taxon>
        <taxon>Pendulisporaceae</taxon>
        <taxon>Pendulispora</taxon>
    </lineage>
</organism>
<evidence type="ECO:0000313" key="3">
    <source>
        <dbReference type="EMBL" id="WXB05607.1"/>
    </source>
</evidence>
<name>A0ABZ2LA58_9BACT</name>
<evidence type="ECO:0000256" key="1">
    <source>
        <dbReference type="SAM" id="MobiDB-lite"/>
    </source>
</evidence>
<feature type="compositionally biased region" description="Basic and acidic residues" evidence="1">
    <location>
        <begin position="47"/>
        <end position="57"/>
    </location>
</feature>
<protein>
    <submittedName>
        <fullName evidence="3">Uncharacterized protein</fullName>
    </submittedName>
</protein>
<dbReference type="EMBL" id="CP089983">
    <property type="protein sequence ID" value="WXB05607.1"/>
    <property type="molecule type" value="Genomic_DNA"/>
</dbReference>
<feature type="region of interest" description="Disordered" evidence="1">
    <location>
        <begin position="1"/>
        <end position="60"/>
    </location>
</feature>
<accession>A0ABZ2LA58</accession>
<keyword evidence="2" id="KW-1133">Transmembrane helix</keyword>
<keyword evidence="2" id="KW-0812">Transmembrane</keyword>
<feature type="compositionally biased region" description="Low complexity" evidence="1">
    <location>
        <begin position="136"/>
        <end position="150"/>
    </location>
</feature>
<gene>
    <name evidence="3" type="ORF">LVJ94_53020</name>
</gene>
<dbReference type="RefSeq" id="WP_394835253.1">
    <property type="nucleotide sequence ID" value="NZ_CP089929.1"/>
</dbReference>
<keyword evidence="4" id="KW-1185">Reference proteome</keyword>
<dbReference type="Proteomes" id="UP001374803">
    <property type="component" value="Chromosome"/>
</dbReference>
<evidence type="ECO:0000256" key="2">
    <source>
        <dbReference type="SAM" id="Phobius"/>
    </source>
</evidence>
<feature type="transmembrane region" description="Helical" evidence="2">
    <location>
        <begin position="73"/>
        <end position="95"/>
    </location>
</feature>
<evidence type="ECO:0000313" key="4">
    <source>
        <dbReference type="Proteomes" id="UP001374803"/>
    </source>
</evidence>
<feature type="region of interest" description="Disordered" evidence="1">
    <location>
        <begin position="132"/>
        <end position="152"/>
    </location>
</feature>
<reference evidence="3" key="1">
    <citation type="submission" date="2021-12" db="EMBL/GenBank/DDBJ databases">
        <title>Discovery of the Pendulisporaceae a myxobacterial family with distinct sporulation behavior and unique specialized metabolism.</title>
        <authorList>
            <person name="Garcia R."/>
            <person name="Popoff A."/>
            <person name="Bader C.D."/>
            <person name="Loehr J."/>
            <person name="Walesch S."/>
            <person name="Walt C."/>
            <person name="Boldt J."/>
            <person name="Bunk B."/>
            <person name="Haeckl F.J.F.P.J."/>
            <person name="Gunesch A.P."/>
            <person name="Birkelbach J."/>
            <person name="Nuebel U."/>
            <person name="Pietschmann T."/>
            <person name="Bach T."/>
            <person name="Mueller R."/>
        </authorList>
    </citation>
    <scope>NUCLEOTIDE SEQUENCE</scope>
    <source>
        <strain evidence="3">MSr11367</strain>
    </source>
</reference>